<dbReference type="Pfam" id="PF00106">
    <property type="entry name" value="adh_short"/>
    <property type="match status" value="1"/>
</dbReference>
<keyword evidence="7" id="KW-1185">Reference proteome</keyword>
<feature type="region of interest" description="Disordered" evidence="5">
    <location>
        <begin position="1"/>
        <end position="50"/>
    </location>
</feature>
<dbReference type="AlphaFoldDB" id="A0A927JCN9"/>
<protein>
    <submittedName>
        <fullName evidence="6">SDR family oxidoreductase</fullName>
    </submittedName>
</protein>
<dbReference type="EMBL" id="JACYWE010000005">
    <property type="protein sequence ID" value="MBD8506789.1"/>
    <property type="molecule type" value="Genomic_DNA"/>
</dbReference>
<reference evidence="6" key="1">
    <citation type="submission" date="2020-09" db="EMBL/GenBank/DDBJ databases">
        <title>Hoyosella lacisalsi sp. nov., a halotolerant actinobacterium isolated from soil of Lake Gudzhirganskoe.</title>
        <authorList>
            <person name="Yang Q."/>
            <person name="Guo P.Y."/>
            <person name="Liu S.W."/>
            <person name="Li F.N."/>
            <person name="Sun C.H."/>
        </authorList>
    </citation>
    <scope>NUCLEOTIDE SEQUENCE</scope>
    <source>
        <strain evidence="6">G463</strain>
    </source>
</reference>
<comment type="caution">
    <text evidence="6">The sequence shown here is derived from an EMBL/GenBank/DDBJ whole genome shotgun (WGS) entry which is preliminary data.</text>
</comment>
<gene>
    <name evidence="6" type="ORF">HT102_09845</name>
</gene>
<dbReference type="PANTHER" id="PTHR43391">
    <property type="entry name" value="RETINOL DEHYDROGENASE-RELATED"/>
    <property type="match status" value="1"/>
</dbReference>
<keyword evidence="3" id="KW-0560">Oxidoreductase</keyword>
<evidence type="ECO:0000313" key="7">
    <source>
        <dbReference type="Proteomes" id="UP000642993"/>
    </source>
</evidence>
<dbReference type="PRINTS" id="PR00080">
    <property type="entry name" value="SDRFAMILY"/>
</dbReference>
<dbReference type="SUPFAM" id="SSF51735">
    <property type="entry name" value="NAD(P)-binding Rossmann-fold domains"/>
    <property type="match status" value="1"/>
</dbReference>
<accession>A0A927JCN9</accession>
<keyword evidence="2" id="KW-0521">NADP</keyword>
<evidence type="ECO:0000256" key="2">
    <source>
        <dbReference type="ARBA" id="ARBA00022857"/>
    </source>
</evidence>
<evidence type="ECO:0000256" key="1">
    <source>
        <dbReference type="ARBA" id="ARBA00006484"/>
    </source>
</evidence>
<dbReference type="InterPro" id="IPR036291">
    <property type="entry name" value="NAD(P)-bd_dom_sf"/>
</dbReference>
<dbReference type="Gene3D" id="3.40.50.720">
    <property type="entry name" value="NAD(P)-binding Rossmann-like Domain"/>
    <property type="match status" value="1"/>
</dbReference>
<evidence type="ECO:0000256" key="5">
    <source>
        <dbReference type="SAM" id="MobiDB-lite"/>
    </source>
</evidence>
<evidence type="ECO:0000256" key="3">
    <source>
        <dbReference type="ARBA" id="ARBA00023002"/>
    </source>
</evidence>
<dbReference type="Proteomes" id="UP000642993">
    <property type="component" value="Unassembled WGS sequence"/>
</dbReference>
<dbReference type="InterPro" id="IPR002347">
    <property type="entry name" value="SDR_fam"/>
</dbReference>
<dbReference type="GO" id="GO:0016491">
    <property type="term" value="F:oxidoreductase activity"/>
    <property type="evidence" value="ECO:0007669"/>
    <property type="project" value="UniProtKB-KW"/>
</dbReference>
<name>A0A927JCN9_9ACTN</name>
<dbReference type="NCBIfam" id="NF006123">
    <property type="entry name" value="PRK08267.1"/>
    <property type="match status" value="1"/>
</dbReference>
<proteinExistence type="inferred from homology"/>
<organism evidence="6 7">
    <name type="scientific">Lolliginicoccus lacisalsi</name>
    <dbReference type="NCBI Taxonomy" id="2742202"/>
    <lineage>
        <taxon>Bacteria</taxon>
        <taxon>Bacillati</taxon>
        <taxon>Actinomycetota</taxon>
        <taxon>Actinomycetes</taxon>
        <taxon>Mycobacteriales</taxon>
        <taxon>Hoyosellaceae</taxon>
        <taxon>Lolliginicoccus</taxon>
    </lineage>
</organism>
<dbReference type="PANTHER" id="PTHR43391:SF14">
    <property type="entry name" value="DEHYDROGENASE_REDUCTASE SDR FAMILY PROTEIN 7-LIKE"/>
    <property type="match status" value="1"/>
</dbReference>
<comment type="similarity">
    <text evidence="1 4">Belongs to the short-chain dehydrogenases/reductases (SDR) family.</text>
</comment>
<evidence type="ECO:0000313" key="6">
    <source>
        <dbReference type="EMBL" id="MBD8506789.1"/>
    </source>
</evidence>
<dbReference type="PRINTS" id="PR00081">
    <property type="entry name" value="GDHRDH"/>
</dbReference>
<sequence length="333" mass="35398">MPHPWPTPVTTSRCCATPSRSTTGSPRERRRRTGIGGIRLGSPTAGITGVGIAIPGQQGPSPLRGRGTPPVPATRPTVLITGAAAGIGRATALAFARSGYLVGAYDINESGTDRLARSAPSDSIVPGHLDVTDPDSWTTALDAFMDRTSGRLDVLVNNAGILRAGSFVDIPLDSQHHTPRVNVDGVINGCYLAHPYLKATPGAHVINLCSASAIYGQAELATYSASKFAVRGLTEALDLEWRRDDIRVTAVWPLFVDTDMIATEKTSSMSTLGVRLDPEDVAKKIVGIATPRRWHLPRPVHVPVGAQASAMFASAQVTPLRLLRAINRRIDRA</sequence>
<evidence type="ECO:0000256" key="4">
    <source>
        <dbReference type="RuleBase" id="RU000363"/>
    </source>
</evidence>